<keyword evidence="2" id="KW-0813">Transport</keyword>
<dbReference type="CDD" id="cd03230">
    <property type="entry name" value="ABC_DR_subfamily_A"/>
    <property type="match status" value="1"/>
</dbReference>
<evidence type="ECO:0000256" key="2">
    <source>
        <dbReference type="ARBA" id="ARBA00022448"/>
    </source>
</evidence>
<protein>
    <submittedName>
        <fullName evidence="6">ABC-2 type transport system ATP-binding protein</fullName>
    </submittedName>
</protein>
<dbReference type="InterPro" id="IPR003439">
    <property type="entry name" value="ABC_transporter-like_ATP-bd"/>
</dbReference>
<dbReference type="Gene3D" id="3.40.50.300">
    <property type="entry name" value="P-loop containing nucleotide triphosphate hydrolases"/>
    <property type="match status" value="1"/>
</dbReference>
<name>A0A420XLX3_9ACTN</name>
<evidence type="ECO:0000256" key="4">
    <source>
        <dbReference type="ARBA" id="ARBA00022840"/>
    </source>
</evidence>
<dbReference type="InterPro" id="IPR017871">
    <property type="entry name" value="ABC_transporter-like_CS"/>
</dbReference>
<keyword evidence="4 6" id="KW-0067">ATP-binding</keyword>
<dbReference type="InParanoid" id="A0A420XLX3"/>
<feature type="domain" description="ABC transporter" evidence="5">
    <location>
        <begin position="5"/>
        <end position="231"/>
    </location>
</feature>
<dbReference type="PANTHER" id="PTHR43335:SF11">
    <property type="entry name" value="ABC TRANSPORTER RELATED"/>
    <property type="match status" value="1"/>
</dbReference>
<sequence length="310" mass="33019">MSAAVEFDRVSKWYGDTVALSDVSFALQPGVTGLLGHNGAGKSTTLSLLAGYTDVSQGSVRVLGRDPRRDPKVHEGLGVVPDSEGLWPFLTARQTVTMLASQRGVQDAGEAATLALARVGLSDAADRKVQGFSKGMRQRVKLAQALAHDPEVLLLDEPLNGLDPAQRRLDVELVRKLGAEGRTVLVSSHVLTEVERMADRLLVVVNGRLVAEGTGAGIRDLMTDRPRSVRIDTDDPRRLGGVLLAEGVVNSVELEDGVLTVQTLQAIRLATRLPALATDAGVLLRRVEPQGEDLESVFSALTSSARGVGR</sequence>
<comment type="caution">
    <text evidence="6">The sequence shown here is derived from an EMBL/GenBank/DDBJ whole genome shotgun (WGS) entry which is preliminary data.</text>
</comment>
<comment type="similarity">
    <text evidence="1">Belongs to the ABC transporter superfamily.</text>
</comment>
<dbReference type="InterPro" id="IPR027417">
    <property type="entry name" value="P-loop_NTPase"/>
</dbReference>
<evidence type="ECO:0000256" key="1">
    <source>
        <dbReference type="ARBA" id="ARBA00005417"/>
    </source>
</evidence>
<dbReference type="EMBL" id="RBWV01000014">
    <property type="protein sequence ID" value="RKS71505.1"/>
    <property type="molecule type" value="Genomic_DNA"/>
</dbReference>
<dbReference type="PROSITE" id="PS00211">
    <property type="entry name" value="ABC_TRANSPORTER_1"/>
    <property type="match status" value="1"/>
</dbReference>
<dbReference type="RefSeq" id="WP_121194556.1">
    <property type="nucleotide sequence ID" value="NZ_RBWV01000014.1"/>
</dbReference>
<dbReference type="SUPFAM" id="SSF52540">
    <property type="entry name" value="P-loop containing nucleoside triphosphate hydrolases"/>
    <property type="match status" value="1"/>
</dbReference>
<gene>
    <name evidence="6" type="ORF">CLV35_3305</name>
</gene>
<dbReference type="OrthoDB" id="9804819at2"/>
<organism evidence="6 7">
    <name type="scientific">Motilibacter peucedani</name>
    <dbReference type="NCBI Taxonomy" id="598650"/>
    <lineage>
        <taxon>Bacteria</taxon>
        <taxon>Bacillati</taxon>
        <taxon>Actinomycetota</taxon>
        <taxon>Actinomycetes</taxon>
        <taxon>Motilibacterales</taxon>
        <taxon>Motilibacteraceae</taxon>
        <taxon>Motilibacter</taxon>
    </lineage>
</organism>
<dbReference type="PROSITE" id="PS50893">
    <property type="entry name" value="ABC_TRANSPORTER_2"/>
    <property type="match status" value="1"/>
</dbReference>
<keyword evidence="7" id="KW-1185">Reference proteome</keyword>
<evidence type="ECO:0000259" key="5">
    <source>
        <dbReference type="PROSITE" id="PS50893"/>
    </source>
</evidence>
<evidence type="ECO:0000256" key="3">
    <source>
        <dbReference type="ARBA" id="ARBA00022741"/>
    </source>
</evidence>
<dbReference type="PANTHER" id="PTHR43335">
    <property type="entry name" value="ABC TRANSPORTER, ATP-BINDING PROTEIN"/>
    <property type="match status" value="1"/>
</dbReference>
<dbReference type="Proteomes" id="UP000281955">
    <property type="component" value="Unassembled WGS sequence"/>
</dbReference>
<dbReference type="InterPro" id="IPR003593">
    <property type="entry name" value="AAA+_ATPase"/>
</dbReference>
<dbReference type="GO" id="GO:0005524">
    <property type="term" value="F:ATP binding"/>
    <property type="evidence" value="ECO:0007669"/>
    <property type="project" value="UniProtKB-KW"/>
</dbReference>
<accession>A0A420XLX3</accession>
<keyword evidence="3" id="KW-0547">Nucleotide-binding</keyword>
<proteinExistence type="inferred from homology"/>
<dbReference type="SMART" id="SM00382">
    <property type="entry name" value="AAA"/>
    <property type="match status" value="1"/>
</dbReference>
<evidence type="ECO:0000313" key="7">
    <source>
        <dbReference type="Proteomes" id="UP000281955"/>
    </source>
</evidence>
<dbReference type="AlphaFoldDB" id="A0A420XLX3"/>
<dbReference type="Pfam" id="PF00005">
    <property type="entry name" value="ABC_tran"/>
    <property type="match status" value="1"/>
</dbReference>
<reference evidence="6 7" key="1">
    <citation type="submission" date="2018-10" db="EMBL/GenBank/DDBJ databases">
        <title>Genomic Encyclopedia of Archaeal and Bacterial Type Strains, Phase II (KMG-II): from individual species to whole genera.</title>
        <authorList>
            <person name="Goeker M."/>
        </authorList>
    </citation>
    <scope>NUCLEOTIDE SEQUENCE [LARGE SCALE GENOMIC DNA]</scope>
    <source>
        <strain evidence="6 7">RP-AC37</strain>
    </source>
</reference>
<evidence type="ECO:0000313" key="6">
    <source>
        <dbReference type="EMBL" id="RKS71505.1"/>
    </source>
</evidence>
<dbReference type="GO" id="GO:0016887">
    <property type="term" value="F:ATP hydrolysis activity"/>
    <property type="evidence" value="ECO:0007669"/>
    <property type="project" value="InterPro"/>
</dbReference>